<organism evidence="1 2">
    <name type="scientific">Desulfosarcina ovata subsp. sediminis</name>
    <dbReference type="NCBI Taxonomy" id="885957"/>
    <lineage>
        <taxon>Bacteria</taxon>
        <taxon>Pseudomonadati</taxon>
        <taxon>Thermodesulfobacteriota</taxon>
        <taxon>Desulfobacteria</taxon>
        <taxon>Desulfobacterales</taxon>
        <taxon>Desulfosarcinaceae</taxon>
        <taxon>Desulfosarcina</taxon>
    </lineage>
</organism>
<dbReference type="RefSeq" id="WP_173179522.1">
    <property type="nucleotide sequence ID" value="NZ_AP021876.1"/>
</dbReference>
<name>A0A5K7ZL02_9BACT</name>
<dbReference type="InterPro" id="IPR029052">
    <property type="entry name" value="Metallo-depent_PP-like"/>
</dbReference>
<gene>
    <name evidence="1" type="ORF">DSCO28_34180</name>
</gene>
<dbReference type="AlphaFoldDB" id="A0A5K7ZL02"/>
<dbReference type="SUPFAM" id="SSF56300">
    <property type="entry name" value="Metallo-dependent phosphatases"/>
    <property type="match status" value="1"/>
</dbReference>
<evidence type="ECO:0000313" key="2">
    <source>
        <dbReference type="Proteomes" id="UP000425960"/>
    </source>
</evidence>
<protein>
    <recommendedName>
        <fullName evidence="3">Calcineurin-like phosphoesterase domain-containing protein</fullName>
    </recommendedName>
</protein>
<reference evidence="1 2" key="1">
    <citation type="submission" date="2019-11" db="EMBL/GenBank/DDBJ databases">
        <title>Comparative genomics of hydrocarbon-degrading Desulfosarcina strains.</title>
        <authorList>
            <person name="Watanabe M."/>
            <person name="Kojima H."/>
            <person name="Fukui M."/>
        </authorList>
    </citation>
    <scope>NUCLEOTIDE SEQUENCE [LARGE SCALE GENOMIC DNA]</scope>
    <source>
        <strain evidence="1 2">28bB2T</strain>
    </source>
</reference>
<proteinExistence type="predicted"/>
<dbReference type="EMBL" id="AP021876">
    <property type="protein sequence ID" value="BBO82852.1"/>
    <property type="molecule type" value="Genomic_DNA"/>
</dbReference>
<dbReference type="KEGG" id="dov:DSCO28_34180"/>
<dbReference type="Proteomes" id="UP000425960">
    <property type="component" value="Chromosome"/>
</dbReference>
<accession>A0A5K7ZL02</accession>
<evidence type="ECO:0008006" key="3">
    <source>
        <dbReference type="Google" id="ProtNLM"/>
    </source>
</evidence>
<sequence length="43" mass="4547">MTTLAHISDLHFGREVSPVIDGLSVSLEAARPDLVVVSGVTRT</sequence>
<evidence type="ECO:0000313" key="1">
    <source>
        <dbReference type="EMBL" id="BBO82852.1"/>
    </source>
</evidence>